<dbReference type="SUPFAM" id="SSF48726">
    <property type="entry name" value="Immunoglobulin"/>
    <property type="match status" value="1"/>
</dbReference>
<evidence type="ECO:0000259" key="1">
    <source>
        <dbReference type="PROSITE" id="PS50835"/>
    </source>
</evidence>
<dbReference type="Gene3D" id="2.60.40.10">
    <property type="entry name" value="Immunoglobulins"/>
    <property type="match status" value="1"/>
</dbReference>
<dbReference type="InterPro" id="IPR013783">
    <property type="entry name" value="Ig-like_fold"/>
</dbReference>
<name>A0AAW1U2R0_9CUCU</name>
<dbReference type="InterPro" id="IPR036179">
    <property type="entry name" value="Ig-like_dom_sf"/>
</dbReference>
<dbReference type="EMBL" id="JARQZJ010000045">
    <property type="protein sequence ID" value="KAK9878081.1"/>
    <property type="molecule type" value="Genomic_DNA"/>
</dbReference>
<accession>A0AAW1U2R0</accession>
<dbReference type="PANTHER" id="PTHR21261">
    <property type="entry name" value="BEAT PROTEIN"/>
    <property type="match status" value="1"/>
</dbReference>
<evidence type="ECO:0000313" key="2">
    <source>
        <dbReference type="EMBL" id="KAK9878081.1"/>
    </source>
</evidence>
<keyword evidence="3" id="KW-1185">Reference proteome</keyword>
<dbReference type="InterPro" id="IPR007110">
    <property type="entry name" value="Ig-like_dom"/>
</dbReference>
<dbReference type="Proteomes" id="UP001431783">
    <property type="component" value="Unassembled WGS sequence"/>
</dbReference>
<feature type="domain" description="Ig-like" evidence="1">
    <location>
        <begin position="19"/>
        <end position="112"/>
    </location>
</feature>
<proteinExistence type="predicted"/>
<reference evidence="2 3" key="1">
    <citation type="submission" date="2023-03" db="EMBL/GenBank/DDBJ databases">
        <title>Genome insight into feeding habits of ladybird beetles.</title>
        <authorList>
            <person name="Li H.-S."/>
            <person name="Huang Y.-H."/>
            <person name="Pang H."/>
        </authorList>
    </citation>
    <scope>NUCLEOTIDE SEQUENCE [LARGE SCALE GENOMIC DNA]</scope>
    <source>
        <strain evidence="2">SYSU_2023b</strain>
        <tissue evidence="2">Whole body</tissue>
    </source>
</reference>
<gene>
    <name evidence="2" type="ORF">WA026_020723</name>
</gene>
<dbReference type="PANTHER" id="PTHR21261:SF14">
    <property type="entry name" value="BEATEN PATH IV, ISOFORM B"/>
    <property type="match status" value="1"/>
</dbReference>
<feature type="non-terminal residue" evidence="2">
    <location>
        <position position="1"/>
    </location>
</feature>
<protein>
    <recommendedName>
        <fullName evidence="1">Ig-like domain-containing protein</fullName>
    </recommendedName>
</protein>
<dbReference type="PROSITE" id="PS50835">
    <property type="entry name" value="IG_LIKE"/>
    <property type="match status" value="1"/>
</dbReference>
<dbReference type="FunFam" id="2.60.40.10:FF:000437">
    <property type="entry name" value="Beat-IIIc, isoform A"/>
    <property type="match status" value="1"/>
</dbReference>
<comment type="caution">
    <text evidence="2">The sequence shown here is derived from an EMBL/GenBank/DDBJ whole genome shotgun (WGS) entry which is preliminary data.</text>
</comment>
<sequence>VAIAVKWVRVSVPQFKAPGETAVLHCDYDLGGDALYAVKWYKEHEEFYRFVPKANPQANSYKIEGVHVDMSKSSNKQVALHSVGWKTSGVFRCEVSAEAPFFASAQSEARLEVVSLPQEDPIISGVEDQYQIGDEINLNCTSGMSYPPSILQWFINEQKVCEL</sequence>
<dbReference type="AlphaFoldDB" id="A0AAW1U2R0"/>
<organism evidence="2 3">
    <name type="scientific">Henosepilachna vigintioctopunctata</name>
    <dbReference type="NCBI Taxonomy" id="420089"/>
    <lineage>
        <taxon>Eukaryota</taxon>
        <taxon>Metazoa</taxon>
        <taxon>Ecdysozoa</taxon>
        <taxon>Arthropoda</taxon>
        <taxon>Hexapoda</taxon>
        <taxon>Insecta</taxon>
        <taxon>Pterygota</taxon>
        <taxon>Neoptera</taxon>
        <taxon>Endopterygota</taxon>
        <taxon>Coleoptera</taxon>
        <taxon>Polyphaga</taxon>
        <taxon>Cucujiformia</taxon>
        <taxon>Coccinelloidea</taxon>
        <taxon>Coccinellidae</taxon>
        <taxon>Epilachninae</taxon>
        <taxon>Epilachnini</taxon>
        <taxon>Henosepilachna</taxon>
    </lineage>
</organism>
<evidence type="ECO:0000313" key="3">
    <source>
        <dbReference type="Proteomes" id="UP001431783"/>
    </source>
</evidence>